<feature type="region of interest" description="Disordered" evidence="1">
    <location>
        <begin position="145"/>
        <end position="180"/>
    </location>
</feature>
<evidence type="ECO:0000313" key="2">
    <source>
        <dbReference type="EMBL" id="RLV48679.1"/>
    </source>
</evidence>
<dbReference type="AlphaFoldDB" id="A0A3L8P232"/>
<name>A0A3L8P232_9ACTN</name>
<protein>
    <recommendedName>
        <fullName evidence="4">NAD-glutamate dehydrogenase</fullName>
    </recommendedName>
</protein>
<gene>
    <name evidence="2" type="ORF">D9V37_13160</name>
</gene>
<reference evidence="2 3" key="1">
    <citation type="submission" date="2018-10" db="EMBL/GenBank/DDBJ databases">
        <title>Marmoricola sp. 4Q3S-7 whole genome shotgun sequence.</title>
        <authorList>
            <person name="Li F."/>
        </authorList>
    </citation>
    <scope>NUCLEOTIDE SEQUENCE [LARGE SCALE GENOMIC DNA]</scope>
    <source>
        <strain evidence="2 3">4Q3S-7</strain>
    </source>
</reference>
<dbReference type="EMBL" id="RDBE01000008">
    <property type="protein sequence ID" value="RLV48679.1"/>
    <property type="molecule type" value="Genomic_DNA"/>
</dbReference>
<dbReference type="Proteomes" id="UP000281708">
    <property type="component" value="Unassembled WGS sequence"/>
</dbReference>
<proteinExistence type="predicted"/>
<comment type="caution">
    <text evidence="2">The sequence shown here is derived from an EMBL/GenBank/DDBJ whole genome shotgun (WGS) entry which is preliminary data.</text>
</comment>
<evidence type="ECO:0000256" key="1">
    <source>
        <dbReference type="SAM" id="MobiDB-lite"/>
    </source>
</evidence>
<keyword evidence="3" id="KW-1185">Reference proteome</keyword>
<sequence length="180" mass="20176">MLAVLVLAVGAALLTRWFVRRGLQSPWAVRLVNHATDRVVGVVKRPITIAVLDEVADVIQTGHYTKNISDALLENRRELRDLVAEKVKHDPNVRLIGKLPGYDLVVQEVTETTMRVLVEMLADPRMDELVSDLLRNNLQQIKRAVRERQHESVSVSPPDPAPNSARSTSATRAPRTQRGR</sequence>
<accession>A0A3L8P232</accession>
<organism evidence="2 3">
    <name type="scientific">Nocardioides mangrovicus</name>
    <dbReference type="NCBI Taxonomy" id="2478913"/>
    <lineage>
        <taxon>Bacteria</taxon>
        <taxon>Bacillati</taxon>
        <taxon>Actinomycetota</taxon>
        <taxon>Actinomycetes</taxon>
        <taxon>Propionibacteriales</taxon>
        <taxon>Nocardioidaceae</taxon>
        <taxon>Nocardioides</taxon>
    </lineage>
</organism>
<evidence type="ECO:0008006" key="4">
    <source>
        <dbReference type="Google" id="ProtNLM"/>
    </source>
</evidence>
<evidence type="ECO:0000313" key="3">
    <source>
        <dbReference type="Proteomes" id="UP000281708"/>
    </source>
</evidence>